<organism evidence="3 4">
    <name type="scientific">Tenacibaculum todarodis</name>
    <dbReference type="NCBI Taxonomy" id="1850252"/>
    <lineage>
        <taxon>Bacteria</taxon>
        <taxon>Pseudomonadati</taxon>
        <taxon>Bacteroidota</taxon>
        <taxon>Flavobacteriia</taxon>
        <taxon>Flavobacteriales</taxon>
        <taxon>Flavobacteriaceae</taxon>
        <taxon>Tenacibaculum</taxon>
    </lineage>
</organism>
<dbReference type="OrthoDB" id="750023at2"/>
<accession>A0A1L3JIG7</accession>
<protein>
    <submittedName>
        <fullName evidence="3">Uncharacterized protein</fullName>
    </submittedName>
</protein>
<evidence type="ECO:0000313" key="3">
    <source>
        <dbReference type="EMBL" id="APG64892.1"/>
    </source>
</evidence>
<dbReference type="RefSeq" id="WP_072555217.1">
    <property type="nucleotide sequence ID" value="NZ_CP018155.1"/>
</dbReference>
<reference evidence="3 4" key="1">
    <citation type="submission" date="2016-11" db="EMBL/GenBank/DDBJ databases">
        <title>Tenacibaculum sp. LPB0136, isolated from marine environment.</title>
        <authorList>
            <person name="Kim E."/>
            <person name="Yi H."/>
        </authorList>
    </citation>
    <scope>NUCLEOTIDE SEQUENCE [LARGE SCALE GENOMIC DNA]</scope>
    <source>
        <strain evidence="3 4">LPB0136</strain>
    </source>
</reference>
<dbReference type="STRING" id="1850252.LPB136_05755"/>
<dbReference type="Proteomes" id="UP000181898">
    <property type="component" value="Chromosome"/>
</dbReference>
<name>A0A1L3JIG7_9FLAO</name>
<feature type="compositionally biased region" description="Basic residues" evidence="1">
    <location>
        <begin position="290"/>
        <end position="303"/>
    </location>
</feature>
<gene>
    <name evidence="3" type="ORF">LPB136_05755</name>
</gene>
<dbReference type="KEGG" id="ten:LPB136_05755"/>
<evidence type="ECO:0000256" key="2">
    <source>
        <dbReference type="SAM" id="SignalP"/>
    </source>
</evidence>
<dbReference type="EMBL" id="CP018155">
    <property type="protein sequence ID" value="APG64892.1"/>
    <property type="molecule type" value="Genomic_DNA"/>
</dbReference>
<keyword evidence="4" id="KW-1185">Reference proteome</keyword>
<feature type="chain" id="PRO_5012340328" evidence="2">
    <location>
        <begin position="21"/>
        <end position="303"/>
    </location>
</feature>
<proteinExistence type="predicted"/>
<keyword evidence="2" id="KW-0732">Signal</keyword>
<dbReference type="AlphaFoldDB" id="A0A1L3JIG7"/>
<evidence type="ECO:0000313" key="4">
    <source>
        <dbReference type="Proteomes" id="UP000181898"/>
    </source>
</evidence>
<feature type="signal peptide" evidence="2">
    <location>
        <begin position="1"/>
        <end position="20"/>
    </location>
</feature>
<feature type="compositionally biased region" description="Basic residues" evidence="1">
    <location>
        <begin position="266"/>
        <end position="282"/>
    </location>
</feature>
<sequence length="303" mass="35552">MKKGIFLLVALLTLGTTVQAKEIAPTNKIGVNYTYSEAVSFVERNIKFHVFLNGDFDFDTHFRNNNRVRIERNYRGQVSRIGNTFINYDVRGNVKRIGSVYIDYSFGNLARVGNLEVRYDRWGNPRFYGHVKHYNTYYNSGSGISIHIGGIYDYYDNYFYRNDFRRHYTRFREDNNFFYYRANTNAKIGKRSKIIKRRKPSATHNRTRGNTTYNKKVNRRSTANKAPIKATPKRKAVKKVTPRKVTPRKTTVRKVTPKRTTSTRTTTKRVTPKKVISKRTTQKKATPTKSKTKRKVAKRTTRR</sequence>
<feature type="compositionally biased region" description="Basic residues" evidence="1">
    <location>
        <begin position="231"/>
        <end position="257"/>
    </location>
</feature>
<feature type="region of interest" description="Disordered" evidence="1">
    <location>
        <begin position="219"/>
        <end position="303"/>
    </location>
</feature>
<evidence type="ECO:0000256" key="1">
    <source>
        <dbReference type="SAM" id="MobiDB-lite"/>
    </source>
</evidence>